<name>A0A0A9GGP2_ARUDO</name>
<protein>
    <submittedName>
        <fullName evidence="1">ABAH3</fullName>
    </submittedName>
</protein>
<evidence type="ECO:0000313" key="1">
    <source>
        <dbReference type="EMBL" id="JAE23627.1"/>
    </source>
</evidence>
<dbReference type="EMBL" id="GBRH01174269">
    <property type="protein sequence ID" value="JAE23627.1"/>
    <property type="molecule type" value="Transcribed_RNA"/>
</dbReference>
<proteinExistence type="predicted"/>
<reference evidence="1" key="1">
    <citation type="submission" date="2014-09" db="EMBL/GenBank/DDBJ databases">
        <authorList>
            <person name="Magalhaes I.L.F."/>
            <person name="Oliveira U."/>
            <person name="Santos F.R."/>
            <person name="Vidigal T.H.D.A."/>
            <person name="Brescovit A.D."/>
            <person name="Santos A.J."/>
        </authorList>
    </citation>
    <scope>NUCLEOTIDE SEQUENCE</scope>
    <source>
        <tissue evidence="1">Shoot tissue taken approximately 20 cm above the soil surface</tissue>
    </source>
</reference>
<sequence length="22" mass="2256">MSSFCSGPPLWPAPPLLSLLAA</sequence>
<reference evidence="1" key="2">
    <citation type="journal article" date="2015" name="Data Brief">
        <title>Shoot transcriptome of the giant reed, Arundo donax.</title>
        <authorList>
            <person name="Barrero R.A."/>
            <person name="Guerrero F.D."/>
            <person name="Moolhuijzen P."/>
            <person name="Goolsby J.A."/>
            <person name="Tidwell J."/>
            <person name="Bellgard S.E."/>
            <person name="Bellgard M.I."/>
        </authorList>
    </citation>
    <scope>NUCLEOTIDE SEQUENCE</scope>
    <source>
        <tissue evidence="1">Shoot tissue taken approximately 20 cm above the soil surface</tissue>
    </source>
</reference>
<organism evidence="1">
    <name type="scientific">Arundo donax</name>
    <name type="common">Giant reed</name>
    <name type="synonym">Donax arundinaceus</name>
    <dbReference type="NCBI Taxonomy" id="35708"/>
    <lineage>
        <taxon>Eukaryota</taxon>
        <taxon>Viridiplantae</taxon>
        <taxon>Streptophyta</taxon>
        <taxon>Embryophyta</taxon>
        <taxon>Tracheophyta</taxon>
        <taxon>Spermatophyta</taxon>
        <taxon>Magnoliopsida</taxon>
        <taxon>Liliopsida</taxon>
        <taxon>Poales</taxon>
        <taxon>Poaceae</taxon>
        <taxon>PACMAD clade</taxon>
        <taxon>Arundinoideae</taxon>
        <taxon>Arundineae</taxon>
        <taxon>Arundo</taxon>
    </lineage>
</organism>
<dbReference type="AlphaFoldDB" id="A0A0A9GGP2"/>
<accession>A0A0A9GGP2</accession>